<evidence type="ECO:0008006" key="10">
    <source>
        <dbReference type="Google" id="ProtNLM"/>
    </source>
</evidence>
<reference evidence="8" key="1">
    <citation type="journal article" date="2023" name="Plant J.">
        <title>The genome of the king protea, Protea cynaroides.</title>
        <authorList>
            <person name="Chang J."/>
            <person name="Duong T.A."/>
            <person name="Schoeman C."/>
            <person name="Ma X."/>
            <person name="Roodt D."/>
            <person name="Barker N."/>
            <person name="Li Z."/>
            <person name="Van de Peer Y."/>
            <person name="Mizrachi E."/>
        </authorList>
    </citation>
    <scope>NUCLEOTIDE SEQUENCE</scope>
    <source>
        <tissue evidence="8">Young leaves</tissue>
    </source>
</reference>
<feature type="domain" description="Ribosomal RNA-processing protein 14 N-terminal" evidence="7">
    <location>
        <begin position="28"/>
        <end position="88"/>
    </location>
</feature>
<evidence type="ECO:0000256" key="2">
    <source>
        <dbReference type="ARBA" id="ARBA00005904"/>
    </source>
</evidence>
<feature type="compositionally biased region" description="Basic and acidic residues" evidence="5">
    <location>
        <begin position="69"/>
        <end position="89"/>
    </location>
</feature>
<evidence type="ECO:0000313" key="9">
    <source>
        <dbReference type="Proteomes" id="UP001141806"/>
    </source>
</evidence>
<dbReference type="PANTHER" id="PTHR14369">
    <property type="entry name" value="SURFEIT LOCUS PROTEIN 6"/>
    <property type="match status" value="1"/>
</dbReference>
<dbReference type="Proteomes" id="UP001141806">
    <property type="component" value="Unassembled WGS sequence"/>
</dbReference>
<dbReference type="GO" id="GO:0003677">
    <property type="term" value="F:DNA binding"/>
    <property type="evidence" value="ECO:0007669"/>
    <property type="project" value="TreeGrafter"/>
</dbReference>
<protein>
    <recommendedName>
        <fullName evidence="10">Surfeit locus protein 6</fullName>
    </recommendedName>
</protein>
<proteinExistence type="inferred from homology"/>
<feature type="compositionally biased region" description="Basic and acidic residues" evidence="5">
    <location>
        <begin position="96"/>
        <end position="162"/>
    </location>
</feature>
<dbReference type="GO" id="GO:0042274">
    <property type="term" value="P:ribosomal small subunit biogenesis"/>
    <property type="evidence" value="ECO:0007669"/>
    <property type="project" value="TreeGrafter"/>
</dbReference>
<feature type="region of interest" description="Disordered" evidence="5">
    <location>
        <begin position="235"/>
        <end position="259"/>
    </location>
</feature>
<comment type="subcellular location">
    <subcellularLocation>
        <location evidence="1">Nucleus</location>
    </subcellularLocation>
</comment>
<feature type="compositionally biased region" description="Basic and acidic residues" evidence="5">
    <location>
        <begin position="172"/>
        <end position="181"/>
    </location>
</feature>
<comment type="similarity">
    <text evidence="2">Belongs to the SURF6 family.</text>
</comment>
<organism evidence="8 9">
    <name type="scientific">Protea cynaroides</name>
    <dbReference type="NCBI Taxonomy" id="273540"/>
    <lineage>
        <taxon>Eukaryota</taxon>
        <taxon>Viridiplantae</taxon>
        <taxon>Streptophyta</taxon>
        <taxon>Embryophyta</taxon>
        <taxon>Tracheophyta</taxon>
        <taxon>Spermatophyta</taxon>
        <taxon>Magnoliopsida</taxon>
        <taxon>Proteales</taxon>
        <taxon>Proteaceae</taxon>
        <taxon>Protea</taxon>
    </lineage>
</organism>
<accession>A0A9Q0KXH9</accession>
<dbReference type="InterPro" id="IPR029188">
    <property type="entry name" value="Rrp14_N"/>
</dbReference>
<evidence type="ECO:0000256" key="3">
    <source>
        <dbReference type="ARBA" id="ARBA00023242"/>
    </source>
</evidence>
<dbReference type="AlphaFoldDB" id="A0A9Q0KXH9"/>
<dbReference type="InterPro" id="IPR007019">
    <property type="entry name" value="SURF6"/>
</dbReference>
<name>A0A9Q0KXH9_9MAGN</name>
<keyword evidence="3" id="KW-0539">Nucleus</keyword>
<feature type="coiled-coil region" evidence="4">
    <location>
        <begin position="272"/>
        <end position="318"/>
    </location>
</feature>
<feature type="region of interest" description="Disordered" evidence="5">
    <location>
        <begin position="68"/>
        <end position="220"/>
    </location>
</feature>
<dbReference type="GO" id="GO:0005730">
    <property type="term" value="C:nucleolus"/>
    <property type="evidence" value="ECO:0007669"/>
    <property type="project" value="TreeGrafter"/>
</dbReference>
<dbReference type="GO" id="GO:0042273">
    <property type="term" value="P:ribosomal large subunit biogenesis"/>
    <property type="evidence" value="ECO:0007669"/>
    <property type="project" value="TreeGrafter"/>
</dbReference>
<evidence type="ECO:0000259" key="7">
    <source>
        <dbReference type="Pfam" id="PF15459"/>
    </source>
</evidence>
<evidence type="ECO:0000256" key="1">
    <source>
        <dbReference type="ARBA" id="ARBA00004123"/>
    </source>
</evidence>
<comment type="caution">
    <text evidence="8">The sequence shown here is derived from an EMBL/GenBank/DDBJ whole genome shotgun (WGS) entry which is preliminary data.</text>
</comment>
<dbReference type="InterPro" id="IPR029190">
    <property type="entry name" value="Rrp14/SURF6_C"/>
</dbReference>
<dbReference type="OrthoDB" id="444809at2759"/>
<dbReference type="Pfam" id="PF04935">
    <property type="entry name" value="SURF6"/>
    <property type="match status" value="1"/>
</dbReference>
<gene>
    <name evidence="8" type="ORF">NE237_008849</name>
</gene>
<evidence type="ECO:0000256" key="5">
    <source>
        <dbReference type="SAM" id="MobiDB-lite"/>
    </source>
</evidence>
<dbReference type="Pfam" id="PF15459">
    <property type="entry name" value="RRP14"/>
    <property type="match status" value="1"/>
</dbReference>
<evidence type="ECO:0000256" key="4">
    <source>
        <dbReference type="SAM" id="Coils"/>
    </source>
</evidence>
<dbReference type="PANTHER" id="PTHR14369:SF0">
    <property type="entry name" value="SURFEIT LOCUS PROTEIN 6"/>
    <property type="match status" value="1"/>
</dbReference>
<feature type="domain" description="Ribosomal RNA-processing protein 14/surfeit locus protein 6 C-terminal" evidence="6">
    <location>
        <begin position="146"/>
        <end position="322"/>
    </location>
</feature>
<sequence length="339" mass="39239">MRSTSEQMKKLQKKASAAPIGLELKSVIHKHSLFLDKLIELIPAKFYLPVEDKGKPWFQGLSKVAKASAKKEARENINKARRERLDPEKSSTTLDLLKKSLENETSAEKSDEENVKEEETEHDGHSKREDRSVTYEELRQRLQSRIEELRSNRKADCSDKAKSVKKLGKRKQSAESEENKPKITHSSAKTEKDTSEASEGLAFSHVKLGNEDERGRKKRKFSKFQALEEAKRLEEVKKDPEKGEIVSEKHSWKAATSRAAGIKIHDDVKLLNKSIRKEKKRHQKNVGKWKERIENVEMNKAERQKTRSDNIAEKIKQKKIRRIAKREKKLMRPGFEGRK</sequence>
<keyword evidence="4" id="KW-0175">Coiled coil</keyword>
<dbReference type="EMBL" id="JAMYWD010000002">
    <property type="protein sequence ID" value="KAJ4978069.1"/>
    <property type="molecule type" value="Genomic_DNA"/>
</dbReference>
<dbReference type="GO" id="GO:0003723">
    <property type="term" value="F:RNA binding"/>
    <property type="evidence" value="ECO:0007669"/>
    <property type="project" value="TreeGrafter"/>
</dbReference>
<evidence type="ECO:0000313" key="8">
    <source>
        <dbReference type="EMBL" id="KAJ4978069.1"/>
    </source>
</evidence>
<feature type="compositionally biased region" description="Basic and acidic residues" evidence="5">
    <location>
        <begin position="235"/>
        <end position="251"/>
    </location>
</feature>
<keyword evidence="9" id="KW-1185">Reference proteome</keyword>
<evidence type="ECO:0000259" key="6">
    <source>
        <dbReference type="Pfam" id="PF04935"/>
    </source>
</evidence>